<dbReference type="Proteomes" id="UP000231962">
    <property type="component" value="Unassembled WGS sequence"/>
</dbReference>
<dbReference type="RefSeq" id="WP_100713768.1">
    <property type="nucleotide sequence ID" value="NZ_NPDY01000007.1"/>
</dbReference>
<dbReference type="Pfam" id="PF05114">
    <property type="entry name" value="MbnB_TglH_ChrH"/>
    <property type="match status" value="1"/>
</dbReference>
<dbReference type="OrthoDB" id="9763101at2"/>
<evidence type="ECO:0000313" key="3">
    <source>
        <dbReference type="Proteomes" id="UP000231962"/>
    </source>
</evidence>
<dbReference type="Gene3D" id="3.20.20.150">
    <property type="entry name" value="Divalent-metal-dependent TIM barrel enzymes"/>
    <property type="match status" value="1"/>
</dbReference>
<gene>
    <name evidence="1" type="ORF">CH360_09370</name>
    <name evidence="2" type="ORF">CH373_10865</name>
</gene>
<evidence type="ECO:0000313" key="2">
    <source>
        <dbReference type="EMBL" id="PJZ72998.1"/>
    </source>
</evidence>
<dbReference type="InterPro" id="IPR036237">
    <property type="entry name" value="Xyl_isomerase-like_sf"/>
</dbReference>
<keyword evidence="3" id="KW-1185">Reference proteome</keyword>
<dbReference type="PANTHER" id="PTHR42194">
    <property type="entry name" value="UPF0276 PROTEIN HI_1600"/>
    <property type="match status" value="1"/>
</dbReference>
<comment type="caution">
    <text evidence="2">The sequence shown here is derived from an EMBL/GenBank/DDBJ whole genome shotgun (WGS) entry which is preliminary data.</text>
</comment>
<accession>A0A2M9ZLP4</accession>
<evidence type="ECO:0008006" key="5">
    <source>
        <dbReference type="Google" id="ProtNLM"/>
    </source>
</evidence>
<proteinExistence type="predicted"/>
<dbReference type="SUPFAM" id="SSF51658">
    <property type="entry name" value="Xylose isomerase-like"/>
    <property type="match status" value="1"/>
</dbReference>
<reference evidence="3 4" key="1">
    <citation type="submission" date="2017-07" db="EMBL/GenBank/DDBJ databases">
        <title>Leptospira spp. isolated from tropical soils.</title>
        <authorList>
            <person name="Thibeaux R."/>
            <person name="Iraola G."/>
            <person name="Ferres I."/>
            <person name="Bierque E."/>
            <person name="Girault D."/>
            <person name="Soupe-Gilbert M.-E."/>
            <person name="Picardeau M."/>
            <person name="Goarant C."/>
        </authorList>
    </citation>
    <scope>NUCLEOTIDE SEQUENCE [LARGE SCALE GENOMIC DNA]</scope>
    <source>
        <strain evidence="2 4">FH1-B-B1</strain>
        <strain evidence="1 3">FH1-B-C1</strain>
    </source>
</reference>
<dbReference type="EMBL" id="NPDY01000007">
    <property type="protein sequence ID" value="PJZ69787.1"/>
    <property type="molecule type" value="Genomic_DNA"/>
</dbReference>
<evidence type="ECO:0000313" key="4">
    <source>
        <dbReference type="Proteomes" id="UP000231990"/>
    </source>
</evidence>
<dbReference type="Proteomes" id="UP000231990">
    <property type="component" value="Unassembled WGS sequence"/>
</dbReference>
<dbReference type="PANTHER" id="PTHR42194:SF1">
    <property type="entry name" value="UPF0276 PROTEIN HI_1600"/>
    <property type="match status" value="1"/>
</dbReference>
<dbReference type="InterPro" id="IPR007801">
    <property type="entry name" value="MbnB/TglH/ChrH"/>
</dbReference>
<evidence type="ECO:0000313" key="1">
    <source>
        <dbReference type="EMBL" id="PJZ69787.1"/>
    </source>
</evidence>
<dbReference type="EMBL" id="NPDZ01000006">
    <property type="protein sequence ID" value="PJZ72998.1"/>
    <property type="molecule type" value="Genomic_DNA"/>
</dbReference>
<protein>
    <recommendedName>
        <fullName evidence="5">DUF692 domain-containing protein</fullName>
    </recommendedName>
</protein>
<name>A0A2M9ZLP4_9LEPT</name>
<organism evidence="2 4">
    <name type="scientific">Leptospira perolatii</name>
    <dbReference type="NCBI Taxonomy" id="2023191"/>
    <lineage>
        <taxon>Bacteria</taxon>
        <taxon>Pseudomonadati</taxon>
        <taxon>Spirochaetota</taxon>
        <taxon>Spirochaetia</taxon>
        <taxon>Leptospirales</taxon>
        <taxon>Leptospiraceae</taxon>
        <taxon>Leptospira</taxon>
    </lineage>
</organism>
<sequence length="278" mass="31781">MKGLGVGLRSEHYSEILRSDSVKVNWFEAITENYMDTEGRPIEILEKIRSRFPIALHGVALSLLGGDFPNLKYFERWKKLIQRIEPFLVSDHLCWSSQGGSYLHDLLPFPFTKGFLQLAIERVQYIQEFLKRPILLENVSTYVRFTEDEMTEWEFLTQISKGAGCGILLDINNVFVNSRNHGFDPATYLNQIAWESVMQVHLAGYTDTGEFLFDTHSQPVSQEVRELVGQFSPKIHNLPVLVEWDSDLPNFATLEKEALSIRKLLENGNTKTGQGGLV</sequence>
<dbReference type="NCBIfam" id="NF003818">
    <property type="entry name" value="PRK05409.1"/>
    <property type="match status" value="1"/>
</dbReference>
<dbReference type="AlphaFoldDB" id="A0A2M9ZLP4"/>